<dbReference type="Proteomes" id="UP001201262">
    <property type="component" value="Unassembled WGS sequence"/>
</dbReference>
<accession>A0AAD4L0L3</accession>
<keyword evidence="4" id="KW-1185">Reference proteome</keyword>
<feature type="chain" id="PRO_5041996542" evidence="2">
    <location>
        <begin position="20"/>
        <end position="237"/>
    </location>
</feature>
<gene>
    <name evidence="3" type="ORF">BGW36DRAFT_458518</name>
</gene>
<reference evidence="3" key="1">
    <citation type="submission" date="2021-12" db="EMBL/GenBank/DDBJ databases">
        <title>Convergent genome expansion in fungi linked to evolution of root-endophyte symbiosis.</title>
        <authorList>
            <consortium name="DOE Joint Genome Institute"/>
            <person name="Ke Y.-H."/>
            <person name="Bonito G."/>
            <person name="Liao H.-L."/>
            <person name="Looney B."/>
            <person name="Rojas-Flechas A."/>
            <person name="Nash J."/>
            <person name="Hameed K."/>
            <person name="Schadt C."/>
            <person name="Martin F."/>
            <person name="Crous P.W."/>
            <person name="Miettinen O."/>
            <person name="Magnuson J.K."/>
            <person name="Labbe J."/>
            <person name="Jacobson D."/>
            <person name="Doktycz M.J."/>
            <person name="Veneault-Fourrey C."/>
            <person name="Kuo A."/>
            <person name="Mondo S."/>
            <person name="Calhoun S."/>
            <person name="Riley R."/>
            <person name="Ohm R."/>
            <person name="LaButti K."/>
            <person name="Andreopoulos B."/>
            <person name="Pangilinan J."/>
            <person name="Nolan M."/>
            <person name="Tritt A."/>
            <person name="Clum A."/>
            <person name="Lipzen A."/>
            <person name="Daum C."/>
            <person name="Barry K."/>
            <person name="Grigoriev I.V."/>
            <person name="Vilgalys R."/>
        </authorList>
    </citation>
    <scope>NUCLEOTIDE SEQUENCE</scope>
    <source>
        <strain evidence="3">PMI_201</strain>
    </source>
</reference>
<comment type="caution">
    <text evidence="3">The sequence shown here is derived from an EMBL/GenBank/DDBJ whole genome shotgun (WGS) entry which is preliminary data.</text>
</comment>
<feature type="compositionally biased region" description="Low complexity" evidence="1">
    <location>
        <begin position="27"/>
        <end position="47"/>
    </location>
</feature>
<protein>
    <submittedName>
        <fullName evidence="3">Cupredoxin</fullName>
    </submittedName>
</protein>
<dbReference type="Gene3D" id="2.60.40.420">
    <property type="entry name" value="Cupredoxins - blue copper proteins"/>
    <property type="match status" value="1"/>
</dbReference>
<evidence type="ECO:0000313" key="3">
    <source>
        <dbReference type="EMBL" id="KAH8701670.1"/>
    </source>
</evidence>
<keyword evidence="2" id="KW-0732">Signal</keyword>
<dbReference type="RefSeq" id="XP_046075046.1">
    <property type="nucleotide sequence ID" value="XM_046222016.1"/>
</dbReference>
<feature type="region of interest" description="Disordered" evidence="1">
    <location>
        <begin position="189"/>
        <end position="209"/>
    </location>
</feature>
<evidence type="ECO:0000256" key="2">
    <source>
        <dbReference type="SAM" id="SignalP"/>
    </source>
</evidence>
<organism evidence="3 4">
    <name type="scientific">Talaromyces proteolyticus</name>
    <dbReference type="NCBI Taxonomy" id="1131652"/>
    <lineage>
        <taxon>Eukaryota</taxon>
        <taxon>Fungi</taxon>
        <taxon>Dikarya</taxon>
        <taxon>Ascomycota</taxon>
        <taxon>Pezizomycotina</taxon>
        <taxon>Eurotiomycetes</taxon>
        <taxon>Eurotiomycetidae</taxon>
        <taxon>Eurotiales</taxon>
        <taxon>Trichocomaceae</taxon>
        <taxon>Talaromyces</taxon>
        <taxon>Talaromyces sect. Bacilispori</taxon>
    </lineage>
</organism>
<proteinExistence type="predicted"/>
<feature type="signal peptide" evidence="2">
    <location>
        <begin position="1"/>
        <end position="19"/>
    </location>
</feature>
<dbReference type="PANTHER" id="PTHR34883:SF15">
    <property type="entry name" value="EXTRACELLULAR SERINE-RICH PROTEIN"/>
    <property type="match status" value="1"/>
</dbReference>
<evidence type="ECO:0000256" key="1">
    <source>
        <dbReference type="SAM" id="MobiDB-lite"/>
    </source>
</evidence>
<dbReference type="SUPFAM" id="SSF49503">
    <property type="entry name" value="Cupredoxins"/>
    <property type="match status" value="1"/>
</dbReference>
<name>A0AAD4L0L3_9EURO</name>
<evidence type="ECO:0000313" key="4">
    <source>
        <dbReference type="Proteomes" id="UP001201262"/>
    </source>
</evidence>
<dbReference type="PANTHER" id="PTHR34883">
    <property type="entry name" value="SERINE-RICH PROTEIN, PUTATIVE-RELATED-RELATED"/>
    <property type="match status" value="1"/>
</dbReference>
<dbReference type="CDD" id="cd00920">
    <property type="entry name" value="Cupredoxin"/>
    <property type="match status" value="1"/>
</dbReference>
<dbReference type="GeneID" id="70252303"/>
<dbReference type="InterPro" id="IPR052953">
    <property type="entry name" value="Ser-rich/MCO-related"/>
</dbReference>
<sequence length="237" mass="24308">MLDLMLSIFMFSFISAAAAQYGNGGDTTAAETSTKASPSSTTSASPAVQTVEVGQNGLSFSPDTLTISPGGKIEFHFNPGNHTVAQASFSNPCNPMSDTSLFSGFVPGSSTRDSSSIFTVTVNDTNPIWYYCGQVEHCQTGMVGVINPPASGPDTLAAFKSAAANIQKFSVPVSVQGGVFGVSAASASSSTIASNSPSSTSTSTTSPTQTGAAPILSARTYMSFISILSLFKVLFIM</sequence>
<dbReference type="AlphaFoldDB" id="A0AAD4L0L3"/>
<feature type="region of interest" description="Disordered" evidence="1">
    <location>
        <begin position="24"/>
        <end position="48"/>
    </location>
</feature>
<dbReference type="InterPro" id="IPR008972">
    <property type="entry name" value="Cupredoxin"/>
</dbReference>
<dbReference type="EMBL" id="JAJTJA010000003">
    <property type="protein sequence ID" value="KAH8701670.1"/>
    <property type="molecule type" value="Genomic_DNA"/>
</dbReference>